<sequence>MGINCCKQSFSTVSDCIQVPNSAPESKRKAVLSKTPTRAHTITLKITQNQLYQKRKNHTTKKEYLPTLSESFVYVN</sequence>
<dbReference type="AlphaFoldDB" id="A0AAU9ITA4"/>
<reference evidence="1" key="1">
    <citation type="submission" date="2021-09" db="EMBL/GenBank/DDBJ databases">
        <authorList>
            <consortium name="AG Swart"/>
            <person name="Singh M."/>
            <person name="Singh A."/>
            <person name="Seah K."/>
            <person name="Emmerich C."/>
        </authorList>
    </citation>
    <scope>NUCLEOTIDE SEQUENCE</scope>
    <source>
        <strain evidence="1">ATCC30299</strain>
    </source>
</reference>
<proteinExistence type="predicted"/>
<evidence type="ECO:0000313" key="2">
    <source>
        <dbReference type="Proteomes" id="UP001162131"/>
    </source>
</evidence>
<comment type="caution">
    <text evidence="1">The sequence shown here is derived from an EMBL/GenBank/DDBJ whole genome shotgun (WGS) entry which is preliminary data.</text>
</comment>
<name>A0AAU9ITA4_9CILI</name>
<evidence type="ECO:0000313" key="1">
    <source>
        <dbReference type="EMBL" id="CAG9316373.1"/>
    </source>
</evidence>
<dbReference type="Proteomes" id="UP001162131">
    <property type="component" value="Unassembled WGS sequence"/>
</dbReference>
<organism evidence="1 2">
    <name type="scientific">Blepharisma stoltei</name>
    <dbReference type="NCBI Taxonomy" id="1481888"/>
    <lineage>
        <taxon>Eukaryota</taxon>
        <taxon>Sar</taxon>
        <taxon>Alveolata</taxon>
        <taxon>Ciliophora</taxon>
        <taxon>Postciliodesmatophora</taxon>
        <taxon>Heterotrichea</taxon>
        <taxon>Heterotrichida</taxon>
        <taxon>Blepharismidae</taxon>
        <taxon>Blepharisma</taxon>
    </lineage>
</organism>
<accession>A0AAU9ITA4</accession>
<gene>
    <name evidence="1" type="ORF">BSTOLATCC_MIC15804</name>
</gene>
<protein>
    <submittedName>
        <fullName evidence="1">Uncharacterized protein</fullName>
    </submittedName>
</protein>
<keyword evidence="2" id="KW-1185">Reference proteome</keyword>
<dbReference type="EMBL" id="CAJZBQ010000015">
    <property type="protein sequence ID" value="CAG9316373.1"/>
    <property type="molecule type" value="Genomic_DNA"/>
</dbReference>